<dbReference type="EMBL" id="JACRSS010000001">
    <property type="protein sequence ID" value="MBC8537353.1"/>
    <property type="molecule type" value="Genomic_DNA"/>
</dbReference>
<gene>
    <name evidence="4" type="ORF">H8693_00185</name>
</gene>
<keyword evidence="2" id="KW-0812">Transmembrane</keyword>
<dbReference type="GO" id="GO:0030246">
    <property type="term" value="F:carbohydrate binding"/>
    <property type="evidence" value="ECO:0007669"/>
    <property type="project" value="InterPro"/>
</dbReference>
<sequence length="386" mass="41009">MKNQRGFRRIIIGILLVCLCIFPAAAGAAAKASASVQMEVAPSHVANGQVFTVTITFVSTGDSIGALDAKISYDSNKMEYLYGSNAVFASGGNGGISDSGSENEFQKSYELTFRAKAEGSASFAVSSSEVVGYTSGQDLGAPNKKISIAIGSGSPESDPAETPASSSPVPGEEEPIEMQADGKTVYVLRSLENVTLPEGYVAGMLTLGEEEVPCARGEKTGLLLVYTVDTSGQYAFYCYNAASGTLFPFVTVASSGSYVFLREGTEIPEGFEEVSIQINGAQVQAWRQTSGPQDFYLVYAMDEEGRAGYYMYDAGEGTLQRAWTETVEKPAEPEAVPTPAPQKPMGYLETVASQPLLFAVLAVFTAAVVVLLVLVIVQARKKKKHF</sequence>
<dbReference type="SUPFAM" id="SSF49384">
    <property type="entry name" value="Carbohydrate-binding domain"/>
    <property type="match status" value="1"/>
</dbReference>
<keyword evidence="5" id="KW-1185">Reference proteome</keyword>
<comment type="caution">
    <text evidence="4">The sequence shown here is derived from an EMBL/GenBank/DDBJ whole genome shotgun (WGS) entry which is preliminary data.</text>
</comment>
<evidence type="ECO:0000256" key="3">
    <source>
        <dbReference type="SAM" id="SignalP"/>
    </source>
</evidence>
<protein>
    <recommendedName>
        <fullName evidence="6">Cohesin domain-containing protein</fullName>
    </recommendedName>
</protein>
<feature type="signal peptide" evidence="3">
    <location>
        <begin position="1"/>
        <end position="28"/>
    </location>
</feature>
<dbReference type="AlphaFoldDB" id="A0A926DEV9"/>
<reference evidence="4" key="1">
    <citation type="submission" date="2020-08" db="EMBL/GenBank/DDBJ databases">
        <title>Genome public.</title>
        <authorList>
            <person name="Liu C."/>
            <person name="Sun Q."/>
        </authorList>
    </citation>
    <scope>NUCLEOTIDE SEQUENCE</scope>
    <source>
        <strain evidence="4">NSJ-63</strain>
    </source>
</reference>
<feature type="chain" id="PRO_5038058648" description="Cohesin domain-containing protein" evidence="3">
    <location>
        <begin position="29"/>
        <end position="386"/>
    </location>
</feature>
<evidence type="ECO:0008006" key="6">
    <source>
        <dbReference type="Google" id="ProtNLM"/>
    </source>
</evidence>
<feature type="region of interest" description="Disordered" evidence="1">
    <location>
        <begin position="145"/>
        <end position="175"/>
    </location>
</feature>
<dbReference type="InterPro" id="IPR008965">
    <property type="entry name" value="CBM2/CBM3_carb-bd_dom_sf"/>
</dbReference>
<dbReference type="Proteomes" id="UP000617951">
    <property type="component" value="Unassembled WGS sequence"/>
</dbReference>
<keyword evidence="3" id="KW-0732">Signal</keyword>
<evidence type="ECO:0000256" key="1">
    <source>
        <dbReference type="SAM" id="MobiDB-lite"/>
    </source>
</evidence>
<keyword evidence="2" id="KW-0472">Membrane</keyword>
<dbReference type="RefSeq" id="WP_249279284.1">
    <property type="nucleotide sequence ID" value="NZ_JACRSS010000001.1"/>
</dbReference>
<organism evidence="4 5">
    <name type="scientific">Guopingia tenuis</name>
    <dbReference type="NCBI Taxonomy" id="2763656"/>
    <lineage>
        <taxon>Bacteria</taxon>
        <taxon>Bacillati</taxon>
        <taxon>Bacillota</taxon>
        <taxon>Clostridia</taxon>
        <taxon>Christensenellales</taxon>
        <taxon>Christensenellaceae</taxon>
        <taxon>Guopingia</taxon>
    </lineage>
</organism>
<evidence type="ECO:0000313" key="4">
    <source>
        <dbReference type="EMBL" id="MBC8537353.1"/>
    </source>
</evidence>
<proteinExistence type="predicted"/>
<keyword evidence="2" id="KW-1133">Transmembrane helix</keyword>
<evidence type="ECO:0000313" key="5">
    <source>
        <dbReference type="Proteomes" id="UP000617951"/>
    </source>
</evidence>
<accession>A0A926DEV9</accession>
<evidence type="ECO:0000256" key="2">
    <source>
        <dbReference type="SAM" id="Phobius"/>
    </source>
</evidence>
<name>A0A926DEV9_9FIRM</name>
<feature type="transmembrane region" description="Helical" evidence="2">
    <location>
        <begin position="356"/>
        <end position="377"/>
    </location>
</feature>
<dbReference type="Gene3D" id="2.60.40.680">
    <property type="match status" value="1"/>
</dbReference>